<dbReference type="SUPFAM" id="SSF55608">
    <property type="entry name" value="Homing endonucleases"/>
    <property type="match status" value="1"/>
</dbReference>
<dbReference type="Pfam" id="PF14528">
    <property type="entry name" value="LAGLIDADG_3"/>
    <property type="match status" value="1"/>
</dbReference>
<dbReference type="Proteomes" id="UP000177565">
    <property type="component" value="Unassembled WGS sequence"/>
</dbReference>
<reference evidence="2 3" key="1">
    <citation type="journal article" date="2016" name="Nat. Commun.">
        <title>Thousands of microbial genomes shed light on interconnected biogeochemical processes in an aquifer system.</title>
        <authorList>
            <person name="Anantharaman K."/>
            <person name="Brown C.T."/>
            <person name="Hug L.A."/>
            <person name="Sharon I."/>
            <person name="Castelle C.J."/>
            <person name="Probst A.J."/>
            <person name="Thomas B.C."/>
            <person name="Singh A."/>
            <person name="Wilkins M.J."/>
            <person name="Karaoz U."/>
            <person name="Brodie E.L."/>
            <person name="Williams K.H."/>
            <person name="Hubbard S.S."/>
            <person name="Banfield J.F."/>
        </authorList>
    </citation>
    <scope>NUCLEOTIDE SEQUENCE [LARGE SCALE GENOMIC DNA]</scope>
</reference>
<dbReference type="EMBL" id="MHRQ01000026">
    <property type="protein sequence ID" value="OHA26136.1"/>
    <property type="molecule type" value="Genomic_DNA"/>
</dbReference>
<protein>
    <recommendedName>
        <fullName evidence="1">DOD-type homing endonuclease domain-containing protein</fullName>
    </recommendedName>
</protein>
<name>A0A1G2MQJ6_9BACT</name>
<dbReference type="InterPro" id="IPR006142">
    <property type="entry name" value="INTEIN"/>
</dbReference>
<dbReference type="InterPro" id="IPR004042">
    <property type="entry name" value="Intein_endonuc_central"/>
</dbReference>
<dbReference type="PRINTS" id="PR00379">
    <property type="entry name" value="INTEIN"/>
</dbReference>
<sequence>MHTGWNKGLTKETNPSVRKISDTMKRKKIDNFAAWRDRMRRDGKFPSYNNLIKSGDLAELIGVVLGDGHIWKFPRAEELSIFSNSNNPGFVKRYSLLVEEIFGKKPTTTIHSGKNCIRIRIYQNHISSRLGVPLSPRRNKIIEVPKWILGNRGYIVRYLRGLYEAEGSHSVHLPTSTYKLFFSNRNRSLLKNVFSLMQQLGFHPHQSESNYAIQISRKDEVLTALKMLKFRVY</sequence>
<evidence type="ECO:0000259" key="1">
    <source>
        <dbReference type="PROSITE" id="PS50819"/>
    </source>
</evidence>
<dbReference type="STRING" id="1802312.A3C06_03925"/>
<comment type="caution">
    <text evidence="2">The sequence shown here is derived from an EMBL/GenBank/DDBJ whole genome shotgun (WGS) entry which is preliminary data.</text>
</comment>
<gene>
    <name evidence="2" type="ORF">A3C06_03925</name>
</gene>
<dbReference type="AlphaFoldDB" id="A0A1G2MQJ6"/>
<evidence type="ECO:0000313" key="2">
    <source>
        <dbReference type="EMBL" id="OHA26136.1"/>
    </source>
</evidence>
<proteinExistence type="predicted"/>
<dbReference type="GO" id="GO:0004519">
    <property type="term" value="F:endonuclease activity"/>
    <property type="evidence" value="ECO:0007669"/>
    <property type="project" value="InterPro"/>
</dbReference>
<evidence type="ECO:0000313" key="3">
    <source>
        <dbReference type="Proteomes" id="UP000177565"/>
    </source>
</evidence>
<dbReference type="Gene3D" id="3.10.28.10">
    <property type="entry name" value="Homing endonucleases"/>
    <property type="match status" value="1"/>
</dbReference>
<dbReference type="InterPro" id="IPR027434">
    <property type="entry name" value="Homing_endonucl"/>
</dbReference>
<dbReference type="GO" id="GO:0016539">
    <property type="term" value="P:intein-mediated protein splicing"/>
    <property type="evidence" value="ECO:0007669"/>
    <property type="project" value="InterPro"/>
</dbReference>
<accession>A0A1G2MQJ6</accession>
<dbReference type="PROSITE" id="PS50819">
    <property type="entry name" value="INTEIN_ENDONUCLEASE"/>
    <property type="match status" value="1"/>
</dbReference>
<organism evidence="2 3">
    <name type="scientific">Candidatus Taylorbacteria bacterium RIFCSPHIGHO2_02_FULL_46_13</name>
    <dbReference type="NCBI Taxonomy" id="1802312"/>
    <lineage>
        <taxon>Bacteria</taxon>
        <taxon>Candidatus Tayloriibacteriota</taxon>
    </lineage>
</organism>
<feature type="domain" description="DOD-type homing endonuclease" evidence="1">
    <location>
        <begin position="60"/>
        <end position="202"/>
    </location>
</feature>
<dbReference type="InterPro" id="IPR004860">
    <property type="entry name" value="LAGLIDADG_dom"/>
</dbReference>